<gene>
    <name evidence="2" type="ORF">JF886_16185</name>
</gene>
<dbReference type="AlphaFoldDB" id="A0A934K420"/>
<keyword evidence="1" id="KW-0732">Signal</keyword>
<accession>A0A934K420</accession>
<sequence length="150" mass="15308">MRGLLASVIAAVIVPACLAGCGSTPTVSYPRYQFACCDAFNPQQIWHPGQTLTLSWTSASAVQTSTAQGETVTLTATLSGPYPDADTLKSGVSATRTLKATPITANDSQPGTFTSSIALPADLPAGFYNLSTANTYASGETSGATVIQVG</sequence>
<evidence type="ECO:0000313" key="2">
    <source>
        <dbReference type="EMBL" id="MBJ7596368.1"/>
    </source>
</evidence>
<proteinExistence type="predicted"/>
<dbReference type="Proteomes" id="UP000606991">
    <property type="component" value="Unassembled WGS sequence"/>
</dbReference>
<reference evidence="2 3" key="1">
    <citation type="submission" date="2020-10" db="EMBL/GenBank/DDBJ databases">
        <title>Ca. Dormibacterota MAGs.</title>
        <authorList>
            <person name="Montgomery K."/>
        </authorList>
    </citation>
    <scope>NUCLEOTIDE SEQUENCE [LARGE SCALE GENOMIC DNA]</scope>
    <source>
        <strain evidence="2">SC8812_S17_18</strain>
    </source>
</reference>
<evidence type="ECO:0000256" key="1">
    <source>
        <dbReference type="SAM" id="SignalP"/>
    </source>
</evidence>
<dbReference type="EMBL" id="JAEKNS010000158">
    <property type="protein sequence ID" value="MBJ7596368.1"/>
    <property type="molecule type" value="Genomic_DNA"/>
</dbReference>
<evidence type="ECO:0000313" key="3">
    <source>
        <dbReference type="Proteomes" id="UP000606991"/>
    </source>
</evidence>
<comment type="caution">
    <text evidence="2">The sequence shown here is derived from an EMBL/GenBank/DDBJ whole genome shotgun (WGS) entry which is preliminary data.</text>
</comment>
<protein>
    <submittedName>
        <fullName evidence="2">Uncharacterized protein</fullName>
    </submittedName>
</protein>
<feature type="signal peptide" evidence="1">
    <location>
        <begin position="1"/>
        <end position="19"/>
    </location>
</feature>
<organism evidence="2 3">
    <name type="scientific">Candidatus Aeolococcus gillhamiae</name>
    <dbReference type="NCBI Taxonomy" id="3127015"/>
    <lineage>
        <taxon>Bacteria</taxon>
        <taxon>Bacillati</taxon>
        <taxon>Candidatus Dormiibacterota</taxon>
        <taxon>Candidatus Dormibacteria</taxon>
        <taxon>Candidatus Aeolococcales</taxon>
        <taxon>Candidatus Aeolococcaceae</taxon>
        <taxon>Candidatus Aeolococcus</taxon>
    </lineage>
</organism>
<name>A0A934K420_9BACT</name>
<feature type="chain" id="PRO_5036828386" evidence="1">
    <location>
        <begin position="20"/>
        <end position="150"/>
    </location>
</feature>
<dbReference type="RefSeq" id="WP_337314352.1">
    <property type="nucleotide sequence ID" value="NZ_JAEKNS010000158.1"/>
</dbReference>